<evidence type="ECO:0000313" key="2">
    <source>
        <dbReference type="Proteomes" id="UP000827872"/>
    </source>
</evidence>
<dbReference type="Proteomes" id="UP000827872">
    <property type="component" value="Linkage Group LG07"/>
</dbReference>
<reference evidence="1" key="1">
    <citation type="submission" date="2021-08" db="EMBL/GenBank/DDBJ databases">
        <title>The first chromosome-level gecko genome reveals the dynamic sex chromosomes of Neotropical dwarf geckos (Sphaerodactylidae: Sphaerodactylus).</title>
        <authorList>
            <person name="Pinto B.J."/>
            <person name="Keating S.E."/>
            <person name="Gamble T."/>
        </authorList>
    </citation>
    <scope>NUCLEOTIDE SEQUENCE</scope>
    <source>
        <strain evidence="1">TG3544</strain>
    </source>
</reference>
<protein>
    <submittedName>
        <fullName evidence="1">Uncharacterized protein</fullName>
    </submittedName>
</protein>
<keyword evidence="2" id="KW-1185">Reference proteome</keyword>
<name>A0ACB8ERC1_9SAUR</name>
<proteinExistence type="predicted"/>
<gene>
    <name evidence="1" type="ORF">K3G42_023139</name>
</gene>
<sequence length="179" mass="20044">MVEKCYALEAQMKGTSAQKFSVFCLVIKCKIGSAESNTPPPQREALFHKRVLCGFALRKPAVQAISGVHRTCVAYGDHMCMADTSRKPCVDMLQERQWLMRATNRSGLPLWYNILTFKRKALGKLLLKVSSSQEKKKDITSTHAITGVLLKGTLSESLMCIPFSVTFLSSDFLLSQFFK</sequence>
<accession>A0ACB8ERC1</accession>
<dbReference type="EMBL" id="CM037620">
    <property type="protein sequence ID" value="KAH7995235.1"/>
    <property type="molecule type" value="Genomic_DNA"/>
</dbReference>
<organism evidence="1 2">
    <name type="scientific">Sphaerodactylus townsendi</name>
    <dbReference type="NCBI Taxonomy" id="933632"/>
    <lineage>
        <taxon>Eukaryota</taxon>
        <taxon>Metazoa</taxon>
        <taxon>Chordata</taxon>
        <taxon>Craniata</taxon>
        <taxon>Vertebrata</taxon>
        <taxon>Euteleostomi</taxon>
        <taxon>Lepidosauria</taxon>
        <taxon>Squamata</taxon>
        <taxon>Bifurcata</taxon>
        <taxon>Gekkota</taxon>
        <taxon>Sphaerodactylidae</taxon>
        <taxon>Sphaerodactylus</taxon>
    </lineage>
</organism>
<comment type="caution">
    <text evidence="1">The sequence shown here is derived from an EMBL/GenBank/DDBJ whole genome shotgun (WGS) entry which is preliminary data.</text>
</comment>
<evidence type="ECO:0000313" key="1">
    <source>
        <dbReference type="EMBL" id="KAH7995235.1"/>
    </source>
</evidence>